<dbReference type="Gramene" id="Psat01G0562200-T1">
    <property type="protein sequence ID" value="KAI5448263.1"/>
    <property type="gene ID" value="KIW84_015622"/>
</dbReference>
<feature type="region of interest" description="Disordered" evidence="1">
    <location>
        <begin position="192"/>
        <end position="223"/>
    </location>
</feature>
<protein>
    <submittedName>
        <fullName evidence="3">Uncharacterized protein</fullName>
    </submittedName>
</protein>
<reference evidence="3 4" key="1">
    <citation type="journal article" date="2022" name="Nat. Genet.">
        <title>Improved pea reference genome and pan-genome highlight genomic features and evolutionary characteristics.</title>
        <authorList>
            <person name="Yang T."/>
            <person name="Liu R."/>
            <person name="Luo Y."/>
            <person name="Hu S."/>
            <person name="Wang D."/>
            <person name="Wang C."/>
            <person name="Pandey M.K."/>
            <person name="Ge S."/>
            <person name="Xu Q."/>
            <person name="Li N."/>
            <person name="Li G."/>
            <person name="Huang Y."/>
            <person name="Saxena R.K."/>
            <person name="Ji Y."/>
            <person name="Li M."/>
            <person name="Yan X."/>
            <person name="He Y."/>
            <person name="Liu Y."/>
            <person name="Wang X."/>
            <person name="Xiang C."/>
            <person name="Varshney R.K."/>
            <person name="Ding H."/>
            <person name="Gao S."/>
            <person name="Zong X."/>
        </authorList>
    </citation>
    <scope>NUCLEOTIDE SEQUENCE [LARGE SCALE GENOMIC DNA]</scope>
    <source>
        <strain evidence="3 4">cv. Zhongwan 6</strain>
    </source>
</reference>
<dbReference type="AlphaFoldDB" id="A0A9D5H0T6"/>
<evidence type="ECO:0000313" key="3">
    <source>
        <dbReference type="EMBL" id="KAI5448263.1"/>
    </source>
</evidence>
<gene>
    <name evidence="2" type="ORF">KIW84_015617</name>
    <name evidence="3" type="ORF">KIW84_015622</name>
</gene>
<dbReference type="Proteomes" id="UP001058974">
    <property type="component" value="Chromosome 1"/>
</dbReference>
<proteinExistence type="predicted"/>
<keyword evidence="4" id="KW-1185">Reference proteome</keyword>
<dbReference type="EMBL" id="JAMSHJ010000001">
    <property type="protein sequence ID" value="KAI5448263.1"/>
    <property type="molecule type" value="Genomic_DNA"/>
</dbReference>
<evidence type="ECO:0000313" key="2">
    <source>
        <dbReference type="EMBL" id="KAI5448257.1"/>
    </source>
</evidence>
<evidence type="ECO:0000256" key="1">
    <source>
        <dbReference type="SAM" id="MobiDB-lite"/>
    </source>
</evidence>
<evidence type="ECO:0000313" key="4">
    <source>
        <dbReference type="Proteomes" id="UP001058974"/>
    </source>
</evidence>
<feature type="compositionally biased region" description="Basic residues" evidence="1">
    <location>
        <begin position="210"/>
        <end position="223"/>
    </location>
</feature>
<dbReference type="Gramene" id="Psat01G0561700-T1">
    <property type="protein sequence ID" value="KAI5448257.1"/>
    <property type="gene ID" value="KIW84_015617"/>
</dbReference>
<comment type="caution">
    <text evidence="3">The sequence shown here is derived from an EMBL/GenBank/DDBJ whole genome shotgun (WGS) entry which is preliminary data.</text>
</comment>
<name>A0A9D5H0T6_PEA</name>
<dbReference type="EMBL" id="JAMSHJ010000001">
    <property type="protein sequence ID" value="KAI5448257.1"/>
    <property type="molecule type" value="Genomic_DNA"/>
</dbReference>
<organism evidence="3 4">
    <name type="scientific">Pisum sativum</name>
    <name type="common">Garden pea</name>
    <name type="synonym">Lathyrus oleraceus</name>
    <dbReference type="NCBI Taxonomy" id="3888"/>
    <lineage>
        <taxon>Eukaryota</taxon>
        <taxon>Viridiplantae</taxon>
        <taxon>Streptophyta</taxon>
        <taxon>Embryophyta</taxon>
        <taxon>Tracheophyta</taxon>
        <taxon>Spermatophyta</taxon>
        <taxon>Magnoliopsida</taxon>
        <taxon>eudicotyledons</taxon>
        <taxon>Gunneridae</taxon>
        <taxon>Pentapetalae</taxon>
        <taxon>rosids</taxon>
        <taxon>fabids</taxon>
        <taxon>Fabales</taxon>
        <taxon>Fabaceae</taxon>
        <taxon>Papilionoideae</taxon>
        <taxon>50 kb inversion clade</taxon>
        <taxon>NPAAA clade</taxon>
        <taxon>Hologalegina</taxon>
        <taxon>IRL clade</taxon>
        <taxon>Fabeae</taxon>
        <taxon>Lathyrus</taxon>
    </lineage>
</organism>
<sequence length="223" mass="24364">MPSNLKVSRSSSWAMVDNLDALGSVNWSKVIFDNLHASFAKLKNLKDAPGKVQHFFSGFAPIFEAIVFSRIQSLVPMPDLAFIHPPIQSYKSKRIGWRLLKTIEALEITACPWCEHGVEVDTVVDGISTNAMVDDISASDVVVDDSSINAVVDDISASGEQDCSVDDNLASVTKEGYDKLVLDVVSLSIGDASASAVPPPKKKIQEPRRKSERIKRRPAKLDL</sequence>
<accession>A0A9D5H0T6</accession>